<accession>A0A1F4UKE4</accession>
<comment type="caution">
    <text evidence="1">The sequence shown here is derived from an EMBL/GenBank/DDBJ whole genome shotgun (WGS) entry which is preliminary data.</text>
</comment>
<reference evidence="1 2" key="1">
    <citation type="journal article" date="2016" name="Nat. Commun.">
        <title>Thousands of microbial genomes shed light on interconnected biogeochemical processes in an aquifer system.</title>
        <authorList>
            <person name="Anantharaman K."/>
            <person name="Brown C.T."/>
            <person name="Hug L.A."/>
            <person name="Sharon I."/>
            <person name="Castelle C.J."/>
            <person name="Probst A.J."/>
            <person name="Thomas B.C."/>
            <person name="Singh A."/>
            <person name="Wilkins M.J."/>
            <person name="Karaoz U."/>
            <person name="Brodie E.L."/>
            <person name="Williams K.H."/>
            <person name="Hubbard S.S."/>
            <person name="Banfield J.F."/>
        </authorList>
    </citation>
    <scope>NUCLEOTIDE SEQUENCE [LARGE SCALE GENOMIC DNA]</scope>
</reference>
<name>A0A1F4UKE4_UNCKA</name>
<evidence type="ECO:0008006" key="3">
    <source>
        <dbReference type="Google" id="ProtNLM"/>
    </source>
</evidence>
<evidence type="ECO:0000313" key="2">
    <source>
        <dbReference type="Proteomes" id="UP000178615"/>
    </source>
</evidence>
<dbReference type="Proteomes" id="UP000178615">
    <property type="component" value="Unassembled WGS sequence"/>
</dbReference>
<dbReference type="SUPFAM" id="SSF69754">
    <property type="entry name" value="Ribosome binding protein Y (YfiA homologue)"/>
    <property type="match status" value="1"/>
</dbReference>
<dbReference type="EMBL" id="MEUV01000045">
    <property type="protein sequence ID" value="OGC45280.1"/>
    <property type="molecule type" value="Genomic_DNA"/>
</dbReference>
<dbReference type="AlphaFoldDB" id="A0A1F4UKE4"/>
<protein>
    <recommendedName>
        <fullName evidence="3">Ribosomal subunit interface protein</fullName>
    </recommendedName>
</protein>
<dbReference type="Pfam" id="PF02482">
    <property type="entry name" value="Ribosomal_S30AE"/>
    <property type="match status" value="1"/>
</dbReference>
<dbReference type="InterPro" id="IPR036567">
    <property type="entry name" value="RHF-like"/>
</dbReference>
<gene>
    <name evidence="1" type="ORF">A2V49_01645</name>
</gene>
<organism evidence="1 2">
    <name type="scientific">candidate division WWE3 bacterium RBG_19FT_COMBO_34_6</name>
    <dbReference type="NCBI Taxonomy" id="1802612"/>
    <lineage>
        <taxon>Bacteria</taxon>
        <taxon>Katanobacteria</taxon>
    </lineage>
</organism>
<dbReference type="Gene3D" id="3.30.160.100">
    <property type="entry name" value="Ribosome hibernation promotion factor-like"/>
    <property type="match status" value="1"/>
</dbReference>
<dbReference type="InterPro" id="IPR003489">
    <property type="entry name" value="RHF/RaiA"/>
</dbReference>
<evidence type="ECO:0000313" key="1">
    <source>
        <dbReference type="EMBL" id="OGC45280.1"/>
    </source>
</evidence>
<sequence>MQYQITSDNIDISDSMKNLAKTKFEKVEKRLLDKEKDSALTRIVLNKAQEEDMFEVKIEFSYDGKKYFAHDKNFVLESAIINTVNQIERMRRKEDIAYYSDWKKQRKLKRMSPDDFEAKVDERFLDDEE</sequence>
<proteinExistence type="predicted"/>